<comment type="subcellular location">
    <subcellularLocation>
        <location evidence="1">Nucleus</location>
    </subcellularLocation>
</comment>
<accession>A0A835WIU3</accession>
<feature type="region of interest" description="Disordered" evidence="7">
    <location>
        <begin position="643"/>
        <end position="664"/>
    </location>
</feature>
<dbReference type="PANTHER" id="PTHR12144:SF0">
    <property type="entry name" value="NEGATIVE ELONGATION FACTOR C_D"/>
    <property type="match status" value="1"/>
</dbReference>
<feature type="compositionally biased region" description="Low complexity" evidence="7">
    <location>
        <begin position="363"/>
        <end position="376"/>
    </location>
</feature>
<evidence type="ECO:0000313" key="9">
    <source>
        <dbReference type="Proteomes" id="UP000613740"/>
    </source>
</evidence>
<dbReference type="AlphaFoldDB" id="A0A835WIU3"/>
<dbReference type="Pfam" id="PF04858">
    <property type="entry name" value="TH1"/>
    <property type="match status" value="2"/>
</dbReference>
<feature type="compositionally biased region" description="Acidic residues" evidence="7">
    <location>
        <begin position="455"/>
        <end position="466"/>
    </location>
</feature>
<evidence type="ECO:0000256" key="2">
    <source>
        <dbReference type="ARBA" id="ARBA00005726"/>
    </source>
</evidence>
<evidence type="ECO:0000256" key="5">
    <source>
        <dbReference type="ARBA" id="ARBA00023163"/>
    </source>
</evidence>
<sequence>MAGAEELSRLEELLRRPDFVLEPNVKDVVRQYIKAQGKPEVILESLSEGYVGYAHMAMLMTKWLDTVDDEPAAAHDEFHYLKEFVKSKFEPDKFIGVFSSAATRAQVLPWLDGLLGDPRGRKLIYELSAQHRNSLLLNFAIQRIMKNGYQDEVAAAGSGLASYFSVFHKLLANKVAAVIAAVKRAAAAEAAGDGAGVARAQAEVSALVSELKDGCEHSQHTYLHVQHLLHHLAAAGPEGGGGGGSGQALLAAAQALEAAVAAAAPAGAVWGMQKLYLPTGSSPAQLEAAHLIGRMLQAGPEGPSHADTLRLHSLYRNPAEAQRGLKRRHSELSGGGGGGGGWEEEQAHVDGGCGGDEGGGAAGEDSAASAAPSSSCTYMSPAPLQHPRLVQALLTSIFTPNRPPSSEQLTAAADLLARATCTRPRPGDAARGDSAGGGGGGGGNGASRAGSAEAAEAEGGDGEEQQQDQAAQERIAETTQALQWAVGLLARAQAAAGQGGGGPGGGLGGGGVGGGGGAGRFTDDDLAMARKVSRLPVVAAGLLHAVACQLGSPGFYEDAGAVAGCVPPLVRISLLVATSQPGLAPKVLPVWATALAELHRAGQAEHCRLLLDGCVILMREAAAAGAAAGAAAEAVAAEAAAAEAATAEREEDGRRAGGSAPPAPVAGSSAAAAAAAAAQAAAAASHGVVKETMEVVETWSRQGAMDPALLRFFVLQVLGCFAPPYSPDFAGALLRLLLAAGVRASNVRNEAAAALLREFASAAEALGPAAFTPPLSNREQHLLAELAAPAGAAGAGGGAGGGAQGQGLGLGQPQGSLR</sequence>
<dbReference type="PANTHER" id="PTHR12144">
    <property type="entry name" value="NEGATIVE ELONGATION FACTOR D"/>
    <property type="match status" value="1"/>
</dbReference>
<dbReference type="EMBL" id="JAEHOD010000018">
    <property type="protein sequence ID" value="KAG2448240.1"/>
    <property type="molecule type" value="Genomic_DNA"/>
</dbReference>
<feature type="region of interest" description="Disordered" evidence="7">
    <location>
        <begin position="791"/>
        <end position="818"/>
    </location>
</feature>
<proteinExistence type="inferred from homology"/>
<evidence type="ECO:0000313" key="8">
    <source>
        <dbReference type="EMBL" id="KAG2448240.1"/>
    </source>
</evidence>
<evidence type="ECO:0000256" key="7">
    <source>
        <dbReference type="SAM" id="MobiDB-lite"/>
    </source>
</evidence>
<dbReference type="GO" id="GO:0003723">
    <property type="term" value="F:RNA binding"/>
    <property type="evidence" value="ECO:0007669"/>
    <property type="project" value="TreeGrafter"/>
</dbReference>
<dbReference type="Proteomes" id="UP000613740">
    <property type="component" value="Unassembled WGS sequence"/>
</dbReference>
<gene>
    <name evidence="8" type="ORF">HYH02_006825</name>
</gene>
<feature type="compositionally biased region" description="Gly residues" evidence="7">
    <location>
        <begin position="351"/>
        <end position="362"/>
    </location>
</feature>
<evidence type="ECO:0000256" key="4">
    <source>
        <dbReference type="ARBA" id="ARBA00023015"/>
    </source>
</evidence>
<comment type="similarity">
    <text evidence="2">Belongs to the NELF-D family.</text>
</comment>
<evidence type="ECO:0000256" key="6">
    <source>
        <dbReference type="ARBA" id="ARBA00023242"/>
    </source>
</evidence>
<keyword evidence="4" id="KW-0805">Transcription regulation</keyword>
<name>A0A835WIU3_9CHLO</name>
<keyword evidence="9" id="KW-1185">Reference proteome</keyword>
<dbReference type="InterPro" id="IPR006942">
    <property type="entry name" value="TH1"/>
</dbReference>
<feature type="region of interest" description="Disordered" evidence="7">
    <location>
        <begin position="320"/>
        <end position="376"/>
    </location>
</feature>
<feature type="region of interest" description="Disordered" evidence="7">
    <location>
        <begin position="422"/>
        <end position="474"/>
    </location>
</feature>
<dbReference type="GO" id="GO:0034244">
    <property type="term" value="P:negative regulation of transcription elongation by RNA polymerase II"/>
    <property type="evidence" value="ECO:0007669"/>
    <property type="project" value="TreeGrafter"/>
</dbReference>
<feature type="compositionally biased region" description="Basic and acidic residues" evidence="7">
    <location>
        <begin position="646"/>
        <end position="655"/>
    </location>
</feature>
<evidence type="ECO:0000256" key="3">
    <source>
        <dbReference type="ARBA" id="ARBA00022491"/>
    </source>
</evidence>
<keyword evidence="3" id="KW-0678">Repressor</keyword>
<feature type="compositionally biased region" description="Gly residues" evidence="7">
    <location>
        <begin position="434"/>
        <end position="445"/>
    </location>
</feature>
<dbReference type="GO" id="GO:0032021">
    <property type="term" value="C:NELF complex"/>
    <property type="evidence" value="ECO:0007669"/>
    <property type="project" value="TreeGrafter"/>
</dbReference>
<feature type="compositionally biased region" description="Gly residues" evidence="7">
    <location>
        <begin position="793"/>
        <end position="812"/>
    </location>
</feature>
<reference evidence="8" key="1">
    <citation type="journal article" date="2020" name="bioRxiv">
        <title>Comparative genomics of Chlamydomonas.</title>
        <authorList>
            <person name="Craig R.J."/>
            <person name="Hasan A.R."/>
            <person name="Ness R.W."/>
            <person name="Keightley P.D."/>
        </authorList>
    </citation>
    <scope>NUCLEOTIDE SEQUENCE</scope>
    <source>
        <strain evidence="8">CCAP 11/173</strain>
    </source>
</reference>
<comment type="caution">
    <text evidence="8">The sequence shown here is derived from an EMBL/GenBank/DDBJ whole genome shotgun (WGS) entry which is preliminary data.</text>
</comment>
<evidence type="ECO:0000256" key="1">
    <source>
        <dbReference type="ARBA" id="ARBA00004123"/>
    </source>
</evidence>
<keyword evidence="6" id="KW-0539">Nucleus</keyword>
<organism evidence="8 9">
    <name type="scientific">Chlamydomonas schloesseri</name>
    <dbReference type="NCBI Taxonomy" id="2026947"/>
    <lineage>
        <taxon>Eukaryota</taxon>
        <taxon>Viridiplantae</taxon>
        <taxon>Chlorophyta</taxon>
        <taxon>core chlorophytes</taxon>
        <taxon>Chlorophyceae</taxon>
        <taxon>CS clade</taxon>
        <taxon>Chlamydomonadales</taxon>
        <taxon>Chlamydomonadaceae</taxon>
        <taxon>Chlamydomonas</taxon>
    </lineage>
</organism>
<protein>
    <submittedName>
        <fullName evidence="8">Uncharacterized protein</fullName>
    </submittedName>
</protein>
<keyword evidence="5" id="KW-0804">Transcription</keyword>
<dbReference type="OrthoDB" id="511287at2759"/>